<reference evidence="4" key="1">
    <citation type="submission" date="2023-03" db="EMBL/GenBank/DDBJ databases">
        <title>Massive genome expansion in bonnet fungi (Mycena s.s.) driven by repeated elements and novel gene families across ecological guilds.</title>
        <authorList>
            <consortium name="Lawrence Berkeley National Laboratory"/>
            <person name="Harder C.B."/>
            <person name="Miyauchi S."/>
            <person name="Viragh M."/>
            <person name="Kuo A."/>
            <person name="Thoen E."/>
            <person name="Andreopoulos B."/>
            <person name="Lu D."/>
            <person name="Skrede I."/>
            <person name="Drula E."/>
            <person name="Henrissat B."/>
            <person name="Morin E."/>
            <person name="Kohler A."/>
            <person name="Barry K."/>
            <person name="LaButti K."/>
            <person name="Morin E."/>
            <person name="Salamov A."/>
            <person name="Lipzen A."/>
            <person name="Mereny Z."/>
            <person name="Hegedus B."/>
            <person name="Baldrian P."/>
            <person name="Stursova M."/>
            <person name="Weitz H."/>
            <person name="Taylor A."/>
            <person name="Grigoriev I.V."/>
            <person name="Nagy L.G."/>
            <person name="Martin F."/>
            <person name="Kauserud H."/>
        </authorList>
    </citation>
    <scope>NUCLEOTIDE SEQUENCE</scope>
    <source>
        <strain evidence="4">CBHHK188m</strain>
    </source>
</reference>
<sequence>MLEAVTRIGEAPCNWFECREVLNSVESLVVHLSEVHAQGDPDMLTCMWNLCGETFSDSERLVVHAETHVLETISCAYQDCDEMFRTPRELVAHNLGHAEQNSTLKPSARPSAPEEPLPTPELAEGIPGWALLAPAIQMPDIPKDRHMTLGPWVLRNICAPAKLRAKRYNAALPLSGVKSYQPDYEFLETSSMHYSCLPSRPARIREMADISSTEVSDLLAKGQMVLWPPEGAEHQINSDAKPSAVEVGSAEEEMAVEGMLQADL</sequence>
<dbReference type="InterPro" id="IPR013087">
    <property type="entry name" value="Znf_C2H2_type"/>
</dbReference>
<dbReference type="EMBL" id="JARJLG010000022">
    <property type="protein sequence ID" value="KAJ7771083.1"/>
    <property type="molecule type" value="Genomic_DNA"/>
</dbReference>
<evidence type="ECO:0000256" key="2">
    <source>
        <dbReference type="SAM" id="MobiDB-lite"/>
    </source>
</evidence>
<comment type="caution">
    <text evidence="4">The sequence shown here is derived from an EMBL/GenBank/DDBJ whole genome shotgun (WGS) entry which is preliminary data.</text>
</comment>
<keyword evidence="1" id="KW-0479">Metal-binding</keyword>
<feature type="region of interest" description="Disordered" evidence="2">
    <location>
        <begin position="98"/>
        <end position="119"/>
    </location>
</feature>
<organism evidence="4 5">
    <name type="scientific">Mycena maculata</name>
    <dbReference type="NCBI Taxonomy" id="230809"/>
    <lineage>
        <taxon>Eukaryota</taxon>
        <taxon>Fungi</taxon>
        <taxon>Dikarya</taxon>
        <taxon>Basidiomycota</taxon>
        <taxon>Agaricomycotina</taxon>
        <taxon>Agaricomycetes</taxon>
        <taxon>Agaricomycetidae</taxon>
        <taxon>Agaricales</taxon>
        <taxon>Marasmiineae</taxon>
        <taxon>Mycenaceae</taxon>
        <taxon>Mycena</taxon>
    </lineage>
</organism>
<keyword evidence="1" id="KW-0863">Zinc-finger</keyword>
<dbReference type="PROSITE" id="PS00028">
    <property type="entry name" value="ZINC_FINGER_C2H2_1"/>
    <property type="match status" value="3"/>
</dbReference>
<evidence type="ECO:0000313" key="5">
    <source>
        <dbReference type="Proteomes" id="UP001215280"/>
    </source>
</evidence>
<protein>
    <recommendedName>
        <fullName evidence="3">C2H2-type domain-containing protein</fullName>
    </recommendedName>
</protein>
<dbReference type="PROSITE" id="PS50157">
    <property type="entry name" value="ZINC_FINGER_C2H2_2"/>
    <property type="match status" value="1"/>
</dbReference>
<accession>A0AAD7JSJ8</accession>
<evidence type="ECO:0000313" key="4">
    <source>
        <dbReference type="EMBL" id="KAJ7771083.1"/>
    </source>
</evidence>
<proteinExistence type="predicted"/>
<dbReference type="SUPFAM" id="SSF57667">
    <property type="entry name" value="beta-beta-alpha zinc fingers"/>
    <property type="match status" value="1"/>
</dbReference>
<dbReference type="InterPro" id="IPR036236">
    <property type="entry name" value="Znf_C2H2_sf"/>
</dbReference>
<dbReference type="Proteomes" id="UP001215280">
    <property type="component" value="Unassembled WGS sequence"/>
</dbReference>
<dbReference type="AlphaFoldDB" id="A0AAD7JSJ8"/>
<dbReference type="Gene3D" id="3.30.160.60">
    <property type="entry name" value="Classic Zinc Finger"/>
    <property type="match status" value="1"/>
</dbReference>
<name>A0AAD7JSJ8_9AGAR</name>
<dbReference type="SMART" id="SM00355">
    <property type="entry name" value="ZnF_C2H2"/>
    <property type="match status" value="3"/>
</dbReference>
<evidence type="ECO:0000256" key="1">
    <source>
        <dbReference type="PROSITE-ProRule" id="PRU00042"/>
    </source>
</evidence>
<gene>
    <name evidence="4" type="ORF">DFH07DRAFT_804838</name>
</gene>
<keyword evidence="1" id="KW-0862">Zinc</keyword>
<dbReference type="GO" id="GO:0008270">
    <property type="term" value="F:zinc ion binding"/>
    <property type="evidence" value="ECO:0007669"/>
    <property type="project" value="UniProtKB-KW"/>
</dbReference>
<feature type="domain" description="C2H2-type" evidence="3">
    <location>
        <begin position="44"/>
        <end position="73"/>
    </location>
</feature>
<keyword evidence="5" id="KW-1185">Reference proteome</keyword>
<evidence type="ECO:0000259" key="3">
    <source>
        <dbReference type="PROSITE" id="PS50157"/>
    </source>
</evidence>